<keyword evidence="3" id="KW-1185">Reference proteome</keyword>
<gene>
    <name evidence="2" type="ORF">LTRI10_LOCUS4255</name>
</gene>
<evidence type="ECO:0000313" key="2">
    <source>
        <dbReference type="EMBL" id="CAL1356559.1"/>
    </source>
</evidence>
<reference evidence="2 3" key="1">
    <citation type="submission" date="2024-04" db="EMBL/GenBank/DDBJ databases">
        <authorList>
            <person name="Fracassetti M."/>
        </authorList>
    </citation>
    <scope>NUCLEOTIDE SEQUENCE [LARGE SCALE GENOMIC DNA]</scope>
</reference>
<feature type="domain" description="Retrotransposon gag" evidence="1">
    <location>
        <begin position="62"/>
        <end position="158"/>
    </location>
</feature>
<evidence type="ECO:0000313" key="3">
    <source>
        <dbReference type="Proteomes" id="UP001497516"/>
    </source>
</evidence>
<organism evidence="2 3">
    <name type="scientific">Linum trigynum</name>
    <dbReference type="NCBI Taxonomy" id="586398"/>
    <lineage>
        <taxon>Eukaryota</taxon>
        <taxon>Viridiplantae</taxon>
        <taxon>Streptophyta</taxon>
        <taxon>Embryophyta</taxon>
        <taxon>Tracheophyta</taxon>
        <taxon>Spermatophyta</taxon>
        <taxon>Magnoliopsida</taxon>
        <taxon>eudicotyledons</taxon>
        <taxon>Gunneridae</taxon>
        <taxon>Pentapetalae</taxon>
        <taxon>rosids</taxon>
        <taxon>fabids</taxon>
        <taxon>Malpighiales</taxon>
        <taxon>Linaceae</taxon>
        <taxon>Linum</taxon>
    </lineage>
</organism>
<sequence>MNGESSQQVGRHPPPNYVALRKMGVKDFEGSSDPEVVDLWLLKLARTLDELRIDNHEDRIAMAVHVLQGTARDWWHLQPESEVVPIEITWNQFVKMFLDEYIPQTVRDDKREDFMRLKQHRGQSVTEYTELFKKLNKYVDPVYRTPAGVRDRYIQGLRADLKKCMGEAERASQATAYRAALRIERDEKTA</sequence>
<dbReference type="EMBL" id="OZ034813">
    <property type="protein sequence ID" value="CAL1356559.1"/>
    <property type="molecule type" value="Genomic_DNA"/>
</dbReference>
<proteinExistence type="predicted"/>
<evidence type="ECO:0000259" key="1">
    <source>
        <dbReference type="Pfam" id="PF03732"/>
    </source>
</evidence>
<dbReference type="PANTHER" id="PTHR33223:SF11">
    <property type="entry name" value="ELEMENT PROTEIN, PUTATIVE-RELATED"/>
    <property type="match status" value="1"/>
</dbReference>
<dbReference type="PANTHER" id="PTHR33223">
    <property type="entry name" value="CCHC-TYPE DOMAIN-CONTAINING PROTEIN"/>
    <property type="match status" value="1"/>
</dbReference>
<dbReference type="Proteomes" id="UP001497516">
    <property type="component" value="Chromosome 1"/>
</dbReference>
<name>A0AAV2CIZ7_9ROSI</name>
<dbReference type="AlphaFoldDB" id="A0AAV2CIZ7"/>
<protein>
    <recommendedName>
        <fullName evidence="1">Retrotransposon gag domain-containing protein</fullName>
    </recommendedName>
</protein>
<dbReference type="InterPro" id="IPR005162">
    <property type="entry name" value="Retrotrans_gag_dom"/>
</dbReference>
<accession>A0AAV2CIZ7</accession>
<dbReference type="Pfam" id="PF03732">
    <property type="entry name" value="Retrotrans_gag"/>
    <property type="match status" value="1"/>
</dbReference>